<comment type="caution">
    <text evidence="2">The sequence shown here is derived from an EMBL/GenBank/DDBJ whole genome shotgun (WGS) entry which is preliminary data.</text>
</comment>
<proteinExistence type="predicted"/>
<feature type="compositionally biased region" description="Acidic residues" evidence="1">
    <location>
        <begin position="303"/>
        <end position="313"/>
    </location>
</feature>
<reference evidence="2 3" key="1">
    <citation type="journal article" date="2013" name="PLoS Genet.">
        <title>Genomic mechanisms accounting for the adaptation to parasitism in nematode-trapping fungi.</title>
        <authorList>
            <person name="Meerupati T."/>
            <person name="Andersson K.M."/>
            <person name="Friman E."/>
            <person name="Kumar D."/>
            <person name="Tunlid A."/>
            <person name="Ahren D."/>
        </authorList>
    </citation>
    <scope>NUCLEOTIDE SEQUENCE [LARGE SCALE GENOMIC DNA]</scope>
    <source>
        <strain evidence="2 3">CBS 200.50</strain>
    </source>
</reference>
<dbReference type="PANTHER" id="PTHR12398">
    <property type="entry name" value="PROTEIN PHOSPHATASE INHIBITOR"/>
    <property type="match status" value="1"/>
</dbReference>
<feature type="region of interest" description="Disordered" evidence="1">
    <location>
        <begin position="293"/>
        <end position="325"/>
    </location>
</feature>
<dbReference type="EMBL" id="AQGS01000443">
    <property type="protein sequence ID" value="EPS39997.1"/>
    <property type="molecule type" value="Genomic_DNA"/>
</dbReference>
<dbReference type="Gene3D" id="6.10.250.1050">
    <property type="match status" value="1"/>
</dbReference>
<protein>
    <recommendedName>
        <fullName evidence="4">Glc8 protein</fullName>
    </recommendedName>
</protein>
<evidence type="ECO:0000256" key="1">
    <source>
        <dbReference type="SAM" id="MobiDB-lite"/>
    </source>
</evidence>
<evidence type="ECO:0000313" key="2">
    <source>
        <dbReference type="EMBL" id="EPS39997.1"/>
    </source>
</evidence>
<dbReference type="HOGENOM" id="CLU_070379_0_0_1"/>
<dbReference type="OMA" id="SHKSEKH"/>
<dbReference type="Proteomes" id="UP000015100">
    <property type="component" value="Unassembled WGS sequence"/>
</dbReference>
<feature type="compositionally biased region" description="Acidic residues" evidence="1">
    <location>
        <begin position="259"/>
        <end position="274"/>
    </location>
</feature>
<dbReference type="STRING" id="1284197.S8BXF7"/>
<gene>
    <name evidence="2" type="ORF">H072_6368</name>
</gene>
<dbReference type="InterPro" id="IPR007062">
    <property type="entry name" value="PPI-2"/>
</dbReference>
<sequence length="325" mass="35429">MSHSPPPLHGPDAKRPKGILKNPSFSDTPPVSTPVAEIEPSPHANATPHTVTLEDHPSVADKDLTIQNTLQNAGRRRSSSFLGRSNSSSSRRQSLNSRSNSTSSAVAADGGDSPQLKWDEANLYLNEQQKSSTMKITEPKTPYAKTYDPLEDADELKRIEAEEAALANSAVNDDEADISVQLLDANKLDVDELDKAHGKDHSGGDGPEVLGTKPRGLFTEDIPGLDLGEPEQDLNISKHKSAGGKQVVLNEDGLHDGDNNEDEDEESEDEDPEVGSEKHKHFMELRKKHYEMKNVKGLLGHPEDEDEDEDDDGDVKLKDAPEGSR</sequence>
<feature type="compositionally biased region" description="Low complexity" evidence="1">
    <location>
        <begin position="79"/>
        <end position="104"/>
    </location>
</feature>
<dbReference type="PANTHER" id="PTHR12398:SF20">
    <property type="entry name" value="PROTEIN PHOSPHATASE 1 REGULATORY INHIBITOR SUBUNIT 2"/>
    <property type="match status" value="1"/>
</dbReference>
<feature type="compositionally biased region" description="Polar residues" evidence="1">
    <location>
        <begin position="125"/>
        <end position="135"/>
    </location>
</feature>
<feature type="compositionally biased region" description="Basic and acidic residues" evidence="1">
    <location>
        <begin position="52"/>
        <end position="64"/>
    </location>
</feature>
<dbReference type="Pfam" id="PF04979">
    <property type="entry name" value="IPP-2"/>
    <property type="match status" value="1"/>
</dbReference>
<feature type="region of interest" description="Disordered" evidence="1">
    <location>
        <begin position="1"/>
        <end position="149"/>
    </location>
</feature>
<feature type="compositionally biased region" description="Basic and acidic residues" evidence="1">
    <location>
        <begin position="314"/>
        <end position="325"/>
    </location>
</feature>
<name>S8BXF7_DACHA</name>
<dbReference type="GO" id="GO:0009966">
    <property type="term" value="P:regulation of signal transduction"/>
    <property type="evidence" value="ECO:0007669"/>
    <property type="project" value="InterPro"/>
</dbReference>
<evidence type="ECO:0008006" key="4">
    <source>
        <dbReference type="Google" id="ProtNLM"/>
    </source>
</evidence>
<keyword evidence="3" id="KW-1185">Reference proteome</keyword>
<reference evidence="3" key="2">
    <citation type="submission" date="2013-04" db="EMBL/GenBank/DDBJ databases">
        <title>Genomic mechanisms accounting for the adaptation to parasitism in nematode-trapping fungi.</title>
        <authorList>
            <person name="Ahren D.G."/>
        </authorList>
    </citation>
    <scope>NUCLEOTIDE SEQUENCE [LARGE SCALE GENOMIC DNA]</scope>
    <source>
        <strain evidence="3">CBS 200.50</strain>
    </source>
</reference>
<dbReference type="eggNOG" id="ENOG502S029">
    <property type="taxonomic scope" value="Eukaryota"/>
</dbReference>
<organism evidence="2 3">
    <name type="scientific">Dactylellina haptotyla (strain CBS 200.50)</name>
    <name type="common">Nematode-trapping fungus</name>
    <name type="synonym">Monacrosporium haptotylum</name>
    <dbReference type="NCBI Taxonomy" id="1284197"/>
    <lineage>
        <taxon>Eukaryota</taxon>
        <taxon>Fungi</taxon>
        <taxon>Dikarya</taxon>
        <taxon>Ascomycota</taxon>
        <taxon>Pezizomycotina</taxon>
        <taxon>Orbiliomycetes</taxon>
        <taxon>Orbiliales</taxon>
        <taxon>Orbiliaceae</taxon>
        <taxon>Dactylellina</taxon>
    </lineage>
</organism>
<dbReference type="OrthoDB" id="551302at2759"/>
<feature type="region of interest" description="Disordered" evidence="1">
    <location>
        <begin position="194"/>
        <end position="281"/>
    </location>
</feature>
<dbReference type="GO" id="GO:0004864">
    <property type="term" value="F:protein phosphatase inhibitor activity"/>
    <property type="evidence" value="ECO:0007669"/>
    <property type="project" value="InterPro"/>
</dbReference>
<accession>S8BXF7</accession>
<feature type="compositionally biased region" description="Basic and acidic residues" evidence="1">
    <location>
        <begin position="194"/>
        <end position="203"/>
    </location>
</feature>
<dbReference type="AlphaFoldDB" id="S8BXF7"/>
<evidence type="ECO:0000313" key="3">
    <source>
        <dbReference type="Proteomes" id="UP000015100"/>
    </source>
</evidence>